<protein>
    <submittedName>
        <fullName evidence="1">Uncharacterized protein</fullName>
    </submittedName>
</protein>
<accession>A0A3Q9ET95</accession>
<evidence type="ECO:0000313" key="2">
    <source>
        <dbReference type="Proteomes" id="UP000280298"/>
    </source>
</evidence>
<proteinExistence type="predicted"/>
<dbReference type="Proteomes" id="UP000280298">
    <property type="component" value="Chromosome"/>
</dbReference>
<dbReference type="OrthoDB" id="4272652at2"/>
<evidence type="ECO:0000313" key="1">
    <source>
        <dbReference type="EMBL" id="AZQ35089.1"/>
    </source>
</evidence>
<name>A0A3Q9ET95_9ACTN</name>
<gene>
    <name evidence="1" type="ORF">EJ357_17625</name>
</gene>
<dbReference type="AlphaFoldDB" id="A0A3Q9ET95"/>
<dbReference type="RefSeq" id="WP_126392589.1">
    <property type="nucleotide sequence ID" value="NZ_CP034539.1"/>
</dbReference>
<dbReference type="EMBL" id="CP034539">
    <property type="protein sequence ID" value="AZQ35089.1"/>
    <property type="molecule type" value="Genomic_DNA"/>
</dbReference>
<keyword evidence="2" id="KW-1185">Reference proteome</keyword>
<dbReference type="KEGG" id="scya:EJ357_17625"/>
<reference evidence="1 2" key="1">
    <citation type="journal article" date="2019" name="Int. J. Syst. Evol. Microbiol.">
        <title>Streptomyces cyaneochromogenes sp. nov., a blue pigment-producing actinomycete from manganese-contaminated soil.</title>
        <authorList>
            <person name="Tang X."/>
            <person name="Zhao J."/>
            <person name="Li K."/>
            <person name="Chen Z."/>
            <person name="Sun Y."/>
            <person name="Gao J."/>
        </authorList>
    </citation>
    <scope>NUCLEOTIDE SEQUENCE [LARGE SCALE GENOMIC DNA]</scope>
    <source>
        <strain evidence="1 2">MK-45</strain>
    </source>
</reference>
<sequence length="66" mass="7123">MSDLTIPLPPDVRRELDDLADATGRLPEDIALDAVLHQLVRESSPVAVTAELLAAAHADLLRRLGE</sequence>
<organism evidence="1 2">
    <name type="scientific">Streptomyces cyaneochromogenes</name>
    <dbReference type="NCBI Taxonomy" id="2496836"/>
    <lineage>
        <taxon>Bacteria</taxon>
        <taxon>Bacillati</taxon>
        <taxon>Actinomycetota</taxon>
        <taxon>Actinomycetes</taxon>
        <taxon>Kitasatosporales</taxon>
        <taxon>Streptomycetaceae</taxon>
        <taxon>Streptomyces</taxon>
    </lineage>
</organism>